<evidence type="ECO:0000313" key="3">
    <source>
        <dbReference type="Proteomes" id="UP000198877"/>
    </source>
</evidence>
<evidence type="ECO:0000256" key="1">
    <source>
        <dbReference type="SAM" id="MobiDB-lite"/>
    </source>
</evidence>
<dbReference type="EMBL" id="FOYR01000001">
    <property type="protein sequence ID" value="SFR38902.1"/>
    <property type="molecule type" value="Genomic_DNA"/>
</dbReference>
<gene>
    <name evidence="2" type="ORF">SAMN04488591_0919</name>
</gene>
<organism evidence="2 3">
    <name type="scientific">Microbacterium azadirachtae</name>
    <dbReference type="NCBI Taxonomy" id="582680"/>
    <lineage>
        <taxon>Bacteria</taxon>
        <taxon>Bacillati</taxon>
        <taxon>Actinomycetota</taxon>
        <taxon>Actinomycetes</taxon>
        <taxon>Micrococcales</taxon>
        <taxon>Microbacteriaceae</taxon>
        <taxon>Microbacterium</taxon>
    </lineage>
</organism>
<name>A0A1I6G9M2_9MICO</name>
<accession>A0A1I6G9M2</accession>
<sequence>MDNVLSFGDQRPDDAHLFSRMPVDRDAMQRPPQPDLSNTFNLSSKLQPSPLRLHPANRLNAEKCPRSQLFVAEGHGLGRIWIGRAAVLANGRQE</sequence>
<reference evidence="3" key="1">
    <citation type="submission" date="2016-10" db="EMBL/GenBank/DDBJ databases">
        <authorList>
            <person name="Varghese N."/>
            <person name="Submissions S."/>
        </authorList>
    </citation>
    <scope>NUCLEOTIDE SEQUENCE [LARGE SCALE GENOMIC DNA]</scope>
    <source>
        <strain evidence="3">CL127</strain>
    </source>
</reference>
<protein>
    <submittedName>
        <fullName evidence="2">Uncharacterized protein</fullName>
    </submittedName>
</protein>
<proteinExistence type="predicted"/>
<feature type="compositionally biased region" description="Basic and acidic residues" evidence="1">
    <location>
        <begin position="10"/>
        <end position="28"/>
    </location>
</feature>
<dbReference type="AlphaFoldDB" id="A0A1I6G9M2"/>
<evidence type="ECO:0000313" key="2">
    <source>
        <dbReference type="EMBL" id="SFR38902.1"/>
    </source>
</evidence>
<feature type="region of interest" description="Disordered" evidence="1">
    <location>
        <begin position="1"/>
        <end position="42"/>
    </location>
</feature>
<dbReference type="Proteomes" id="UP000198877">
    <property type="component" value="Unassembled WGS sequence"/>
</dbReference>